<dbReference type="AlphaFoldDB" id="A0A523UQK0"/>
<dbReference type="Proteomes" id="UP000315525">
    <property type="component" value="Unassembled WGS sequence"/>
</dbReference>
<evidence type="ECO:0000256" key="1">
    <source>
        <dbReference type="SAM" id="Phobius"/>
    </source>
</evidence>
<keyword evidence="1" id="KW-0472">Membrane</keyword>
<evidence type="ECO:0000313" key="3">
    <source>
        <dbReference type="Proteomes" id="UP000315525"/>
    </source>
</evidence>
<keyword evidence="1" id="KW-0812">Transmembrane</keyword>
<accession>A0A523UQK0</accession>
<organism evidence="2 3">
    <name type="scientific">candidate division TA06 bacterium</name>
    <dbReference type="NCBI Taxonomy" id="2250710"/>
    <lineage>
        <taxon>Bacteria</taxon>
        <taxon>Bacteria division TA06</taxon>
    </lineage>
</organism>
<sequence>MLAAIFELSDWLSLHFGMFFILSAVAVFYLGSVLYRVLFLKELEDIRKWEKALVVPASVVTFLFILMLILDPPKDLGPEKTALLFGEYLCAGSPEAAANFVEPNYRGASYADWIEDHDEWRGIRSPHPDEPFMPSISPWLYRGCEKATDAIVRCTVVLASTKFDDEGELIDVRFYIHLSKVPIPARFLEDRPCWRVSSFAYTEEEAD</sequence>
<keyword evidence="1" id="KW-1133">Transmembrane helix</keyword>
<reference evidence="2 3" key="1">
    <citation type="submission" date="2019-03" db="EMBL/GenBank/DDBJ databases">
        <title>Metabolic potential of uncultured bacteria and archaea associated with petroleum seepage in deep-sea sediments.</title>
        <authorList>
            <person name="Dong X."/>
            <person name="Hubert C."/>
        </authorList>
    </citation>
    <scope>NUCLEOTIDE SEQUENCE [LARGE SCALE GENOMIC DNA]</scope>
    <source>
        <strain evidence="2">E44_bin18</strain>
    </source>
</reference>
<proteinExistence type="predicted"/>
<protein>
    <submittedName>
        <fullName evidence="2">Uncharacterized protein</fullName>
    </submittedName>
</protein>
<feature type="transmembrane region" description="Helical" evidence="1">
    <location>
        <begin position="52"/>
        <end position="70"/>
    </location>
</feature>
<dbReference type="EMBL" id="SOJN01000108">
    <property type="protein sequence ID" value="TET44818.1"/>
    <property type="molecule type" value="Genomic_DNA"/>
</dbReference>
<gene>
    <name evidence="2" type="ORF">E3J62_09175</name>
</gene>
<comment type="caution">
    <text evidence="2">The sequence shown here is derived from an EMBL/GenBank/DDBJ whole genome shotgun (WGS) entry which is preliminary data.</text>
</comment>
<feature type="transmembrane region" description="Helical" evidence="1">
    <location>
        <begin position="16"/>
        <end position="40"/>
    </location>
</feature>
<name>A0A523UQK0_UNCT6</name>
<evidence type="ECO:0000313" key="2">
    <source>
        <dbReference type="EMBL" id="TET44818.1"/>
    </source>
</evidence>